<feature type="transmembrane region" description="Helical" evidence="5">
    <location>
        <begin position="216"/>
        <end position="237"/>
    </location>
</feature>
<dbReference type="Pfam" id="PF07690">
    <property type="entry name" value="MFS_1"/>
    <property type="match status" value="1"/>
</dbReference>
<evidence type="ECO:0000256" key="2">
    <source>
        <dbReference type="ARBA" id="ARBA00022692"/>
    </source>
</evidence>
<dbReference type="RefSeq" id="XP_049260574.1">
    <property type="nucleotide sequence ID" value="XM_049410290.1"/>
</dbReference>
<dbReference type="AlphaFoldDB" id="A0A8J5QKT7"/>
<dbReference type="OrthoDB" id="5215911at2759"/>
<dbReference type="GO" id="GO:0022857">
    <property type="term" value="F:transmembrane transporter activity"/>
    <property type="evidence" value="ECO:0007669"/>
    <property type="project" value="InterPro"/>
</dbReference>
<dbReference type="GO" id="GO:0005886">
    <property type="term" value="C:plasma membrane"/>
    <property type="evidence" value="ECO:0007669"/>
    <property type="project" value="TreeGrafter"/>
</dbReference>
<feature type="transmembrane region" description="Helical" evidence="5">
    <location>
        <begin position="189"/>
        <end position="210"/>
    </location>
</feature>
<dbReference type="PANTHER" id="PTHR23502:SF2">
    <property type="entry name" value="TRANSPORTER, PUTATIVE (AFU_ORTHOLOGUE AFUA_2G08910)-RELATED"/>
    <property type="match status" value="1"/>
</dbReference>
<feature type="transmembrane region" description="Helical" evidence="5">
    <location>
        <begin position="65"/>
        <end position="87"/>
    </location>
</feature>
<dbReference type="PANTHER" id="PTHR23502">
    <property type="entry name" value="MAJOR FACILITATOR SUPERFAMILY"/>
    <property type="match status" value="1"/>
</dbReference>
<evidence type="ECO:0000256" key="3">
    <source>
        <dbReference type="ARBA" id="ARBA00022989"/>
    </source>
</evidence>
<reference evidence="7 8" key="1">
    <citation type="journal article" date="2021" name="DNA Res.">
        <title>Genome analysis of Candida subhashii reveals its hybrid nature and dual mitochondrial genome conformations.</title>
        <authorList>
            <person name="Mixao V."/>
            <person name="Hegedusova E."/>
            <person name="Saus E."/>
            <person name="Pryszcz L.P."/>
            <person name="Cillingova A."/>
            <person name="Nosek J."/>
            <person name="Gabaldon T."/>
        </authorList>
    </citation>
    <scope>NUCLEOTIDE SEQUENCE [LARGE SCALE GENOMIC DNA]</scope>
    <source>
        <strain evidence="7 8">CBS 10753</strain>
    </source>
</reference>
<dbReference type="EMBL" id="JAGSYN010000326">
    <property type="protein sequence ID" value="KAG7660340.1"/>
    <property type="molecule type" value="Genomic_DNA"/>
</dbReference>
<dbReference type="PROSITE" id="PS50850">
    <property type="entry name" value="MFS"/>
    <property type="match status" value="1"/>
</dbReference>
<evidence type="ECO:0000256" key="5">
    <source>
        <dbReference type="SAM" id="Phobius"/>
    </source>
</evidence>
<evidence type="ECO:0000259" key="6">
    <source>
        <dbReference type="PROSITE" id="PS50850"/>
    </source>
</evidence>
<name>A0A8J5QKT7_9ASCO</name>
<comment type="subcellular location">
    <subcellularLocation>
        <location evidence="1">Membrane</location>
        <topology evidence="1">Multi-pass membrane protein</topology>
    </subcellularLocation>
</comment>
<dbReference type="GeneID" id="73472949"/>
<evidence type="ECO:0000256" key="4">
    <source>
        <dbReference type="ARBA" id="ARBA00023136"/>
    </source>
</evidence>
<keyword evidence="4 5" id="KW-0472">Membrane</keyword>
<evidence type="ECO:0000313" key="7">
    <source>
        <dbReference type="EMBL" id="KAG7660340.1"/>
    </source>
</evidence>
<dbReference type="InterPro" id="IPR011701">
    <property type="entry name" value="MFS"/>
</dbReference>
<keyword evidence="2 5" id="KW-0812">Transmembrane</keyword>
<feature type="non-terminal residue" evidence="7">
    <location>
        <position position="301"/>
    </location>
</feature>
<feature type="domain" description="Major facilitator superfamily (MFS) profile" evidence="6">
    <location>
        <begin position="64"/>
        <end position="301"/>
    </location>
</feature>
<keyword evidence="8" id="KW-1185">Reference proteome</keyword>
<sequence length="301" mass="33135">MSSSSDIEKEVEVAKVDLDDSLSGISEEHKAYLVAKHGTSDLVPLPSMDDNDPLNWSNGIKHLQLGMVAFHGFLGTFYASGLVPSFGRLSENLGMETHTVSYLVSAQIIVLGSFPMIWVPLMNKYGKRKLLILSSLGSMSFNLGAVFSTTYGALMAMRIMQAVFTSAGLAVGGAVVHETTFAHQRGSRSGVWALLVNLGTMLGAVFMGLVAERHDVKYVFLVFTCIDAFMVLCYLALGRETLYNYEDASKNEPNTYKQLTQFRAIMPERKVNIPTIIGPLKYFGNWRIMISALAYGVCFMH</sequence>
<feature type="transmembrane region" description="Helical" evidence="5">
    <location>
        <begin position="130"/>
        <end position="153"/>
    </location>
</feature>
<feature type="transmembrane region" description="Helical" evidence="5">
    <location>
        <begin position="99"/>
        <end position="118"/>
    </location>
</feature>
<proteinExistence type="predicted"/>
<evidence type="ECO:0000256" key="1">
    <source>
        <dbReference type="ARBA" id="ARBA00004141"/>
    </source>
</evidence>
<protein>
    <recommendedName>
        <fullName evidence="6">Major facilitator superfamily (MFS) profile domain-containing protein</fullName>
    </recommendedName>
</protein>
<keyword evidence="3 5" id="KW-1133">Transmembrane helix</keyword>
<dbReference type="InterPro" id="IPR020846">
    <property type="entry name" value="MFS_dom"/>
</dbReference>
<evidence type="ECO:0000313" key="8">
    <source>
        <dbReference type="Proteomes" id="UP000694255"/>
    </source>
</evidence>
<dbReference type="Proteomes" id="UP000694255">
    <property type="component" value="Unassembled WGS sequence"/>
</dbReference>
<organism evidence="7 8">
    <name type="scientific">[Candida] subhashii</name>
    <dbReference type="NCBI Taxonomy" id="561895"/>
    <lineage>
        <taxon>Eukaryota</taxon>
        <taxon>Fungi</taxon>
        <taxon>Dikarya</taxon>
        <taxon>Ascomycota</taxon>
        <taxon>Saccharomycotina</taxon>
        <taxon>Pichiomycetes</taxon>
        <taxon>Debaryomycetaceae</taxon>
        <taxon>Spathaspora</taxon>
    </lineage>
</organism>
<comment type="caution">
    <text evidence="7">The sequence shown here is derived from an EMBL/GenBank/DDBJ whole genome shotgun (WGS) entry which is preliminary data.</text>
</comment>
<accession>A0A8J5QKT7</accession>
<gene>
    <name evidence="7" type="ORF">J8A68_006150</name>
</gene>